<dbReference type="PANTHER" id="PTHR22726:SF1">
    <property type="entry name" value="METALLOENDOPEPTIDASE OMA1, MITOCHONDRIAL"/>
    <property type="match status" value="1"/>
</dbReference>
<keyword evidence="3 6" id="KW-0378">Hydrolase</keyword>
<keyword evidence="10" id="KW-1185">Reference proteome</keyword>
<keyword evidence="1 6" id="KW-0645">Protease</keyword>
<name>A0A7M2WPR5_9BACT</name>
<dbReference type="GO" id="GO:0051603">
    <property type="term" value="P:proteolysis involved in protein catabolic process"/>
    <property type="evidence" value="ECO:0007669"/>
    <property type="project" value="TreeGrafter"/>
</dbReference>
<protein>
    <submittedName>
        <fullName evidence="9">M48 family metalloprotease</fullName>
    </submittedName>
</protein>
<evidence type="ECO:0000256" key="3">
    <source>
        <dbReference type="ARBA" id="ARBA00022801"/>
    </source>
</evidence>
<keyword evidence="5 6" id="KW-0482">Metalloprotease</keyword>
<dbReference type="EMBL" id="CP063458">
    <property type="protein sequence ID" value="QOV87399.1"/>
    <property type="molecule type" value="Genomic_DNA"/>
</dbReference>
<keyword evidence="2" id="KW-0479">Metal-binding</keyword>
<dbReference type="RefSeq" id="WP_206290299.1">
    <property type="nucleotide sequence ID" value="NZ_CP063458.1"/>
</dbReference>
<dbReference type="AlphaFoldDB" id="A0A7M2WPR5"/>
<feature type="compositionally biased region" description="Basic and acidic residues" evidence="7">
    <location>
        <begin position="346"/>
        <end position="355"/>
    </location>
</feature>
<proteinExistence type="inferred from homology"/>
<reference evidence="9 10" key="1">
    <citation type="submission" date="2020-10" db="EMBL/GenBank/DDBJ databases">
        <title>Wide distribution of Phycisphaera-like planctomycetes from WD2101 soil group in peatlands and genome analysis of the first cultivated representative.</title>
        <authorList>
            <person name="Dedysh S.N."/>
            <person name="Beletsky A.V."/>
            <person name="Ivanova A."/>
            <person name="Kulichevskaya I.S."/>
            <person name="Suzina N.E."/>
            <person name="Philippov D.A."/>
            <person name="Rakitin A.L."/>
            <person name="Mardanov A.V."/>
            <person name="Ravin N.V."/>
        </authorList>
    </citation>
    <scope>NUCLEOTIDE SEQUENCE [LARGE SCALE GENOMIC DNA]</scope>
    <source>
        <strain evidence="9 10">M1803</strain>
    </source>
</reference>
<dbReference type="GO" id="GO:0004222">
    <property type="term" value="F:metalloendopeptidase activity"/>
    <property type="evidence" value="ECO:0007669"/>
    <property type="project" value="InterPro"/>
</dbReference>
<gene>
    <name evidence="9" type="ORF">IPV69_13975</name>
</gene>
<keyword evidence="4 6" id="KW-0862">Zinc</keyword>
<dbReference type="GO" id="GO:0016020">
    <property type="term" value="C:membrane"/>
    <property type="evidence" value="ECO:0007669"/>
    <property type="project" value="TreeGrafter"/>
</dbReference>
<evidence type="ECO:0000256" key="1">
    <source>
        <dbReference type="ARBA" id="ARBA00022670"/>
    </source>
</evidence>
<sequence>MFRAASHSLSRKFFLAVARSVVVVSLGVTLLLGSGCASDKAVIAQANEFHGELSKAVITDPELSTYIQTVGDRVVTIAAKRFSQGYRPKSKVDEASDWMFSKAMEFHFVNSKTLNAFTTGGEHMYVYTELFRQSTSEDALAAVMAHEYGHVFGRHIHNGMNRQMAVLLGSGAAAAAGYVAGGEEYAGYGAGLGMLAGGLANAGFSRSDESEADKIGFDFYVGAGWHPDHFADFFRTILKIEQKAGGGGSDFMSTHPATAERVANAEKWAAEWKAKHPDWQQKLKPPVANAAQFARLQQRSIEVGKAMPDDKSLNQATLLAALPRSCMFPDEPHPPEVQKAQQKLAAKAEQKKANK</sequence>
<comment type="similarity">
    <text evidence="6">Belongs to the peptidase M48 family.</text>
</comment>
<feature type="region of interest" description="Disordered" evidence="7">
    <location>
        <begin position="327"/>
        <end position="355"/>
    </location>
</feature>
<dbReference type="Pfam" id="PF01435">
    <property type="entry name" value="Peptidase_M48"/>
    <property type="match status" value="1"/>
</dbReference>
<evidence type="ECO:0000256" key="7">
    <source>
        <dbReference type="SAM" id="MobiDB-lite"/>
    </source>
</evidence>
<dbReference type="InterPro" id="IPR051156">
    <property type="entry name" value="Mito/Outer_Membr_Metalloprot"/>
</dbReference>
<organism evidence="9 10">
    <name type="scientific">Humisphaera borealis</name>
    <dbReference type="NCBI Taxonomy" id="2807512"/>
    <lineage>
        <taxon>Bacteria</taxon>
        <taxon>Pseudomonadati</taxon>
        <taxon>Planctomycetota</taxon>
        <taxon>Phycisphaerae</taxon>
        <taxon>Tepidisphaerales</taxon>
        <taxon>Tepidisphaeraceae</taxon>
        <taxon>Humisphaera</taxon>
    </lineage>
</organism>
<feature type="domain" description="Peptidase M48" evidence="8">
    <location>
        <begin position="104"/>
        <end position="268"/>
    </location>
</feature>
<dbReference type="PANTHER" id="PTHR22726">
    <property type="entry name" value="METALLOENDOPEPTIDASE OMA1"/>
    <property type="match status" value="1"/>
</dbReference>
<accession>A0A7M2WPR5</accession>
<evidence type="ECO:0000256" key="4">
    <source>
        <dbReference type="ARBA" id="ARBA00022833"/>
    </source>
</evidence>
<evidence type="ECO:0000259" key="8">
    <source>
        <dbReference type="Pfam" id="PF01435"/>
    </source>
</evidence>
<evidence type="ECO:0000256" key="6">
    <source>
        <dbReference type="RuleBase" id="RU003983"/>
    </source>
</evidence>
<evidence type="ECO:0000256" key="5">
    <source>
        <dbReference type="ARBA" id="ARBA00023049"/>
    </source>
</evidence>
<evidence type="ECO:0000256" key="2">
    <source>
        <dbReference type="ARBA" id="ARBA00022723"/>
    </source>
</evidence>
<comment type="cofactor">
    <cofactor evidence="6">
        <name>Zn(2+)</name>
        <dbReference type="ChEBI" id="CHEBI:29105"/>
    </cofactor>
    <text evidence="6">Binds 1 zinc ion per subunit.</text>
</comment>
<dbReference type="Gene3D" id="3.30.2010.10">
    <property type="entry name" value="Metalloproteases ('zincins'), catalytic domain"/>
    <property type="match status" value="1"/>
</dbReference>
<evidence type="ECO:0000313" key="9">
    <source>
        <dbReference type="EMBL" id="QOV87399.1"/>
    </source>
</evidence>
<dbReference type="GO" id="GO:0046872">
    <property type="term" value="F:metal ion binding"/>
    <property type="evidence" value="ECO:0007669"/>
    <property type="project" value="UniProtKB-KW"/>
</dbReference>
<dbReference type="Proteomes" id="UP000593765">
    <property type="component" value="Chromosome"/>
</dbReference>
<dbReference type="InterPro" id="IPR001915">
    <property type="entry name" value="Peptidase_M48"/>
</dbReference>
<dbReference type="KEGG" id="hbs:IPV69_13975"/>
<evidence type="ECO:0000313" key="10">
    <source>
        <dbReference type="Proteomes" id="UP000593765"/>
    </source>
</evidence>